<feature type="domain" description="4'-phosphopantetheinyl transferase" evidence="2">
    <location>
        <begin position="2"/>
        <end position="74"/>
    </location>
</feature>
<keyword evidence="4" id="KW-1185">Reference proteome</keyword>
<evidence type="ECO:0000256" key="1">
    <source>
        <dbReference type="ARBA" id="ARBA00022679"/>
    </source>
</evidence>
<name>A0A5M8QVK9_9BACT</name>
<dbReference type="InterPro" id="IPR037143">
    <property type="entry name" value="4-PPantetheinyl_Trfase_dom_sf"/>
</dbReference>
<evidence type="ECO:0000313" key="4">
    <source>
        <dbReference type="Proteomes" id="UP000323994"/>
    </source>
</evidence>
<dbReference type="GO" id="GO:0000287">
    <property type="term" value="F:magnesium ion binding"/>
    <property type="evidence" value="ECO:0007669"/>
    <property type="project" value="InterPro"/>
</dbReference>
<sequence>MIGNDLVDLHCASIESNWERKGFLDKLFTATEKAHIHSGADPFLQVWKYWTMKEAAYKIYSRMTGIRNFAPPKLCCTPGEHHYGTVLTDGLKFYTCTDTTDNYIHTTAALHSGQLADIRIEIIHYLGEMPAYASKNPACVSHHGQYLALIY</sequence>
<dbReference type="SUPFAM" id="SSF56214">
    <property type="entry name" value="4'-phosphopantetheinyl transferase"/>
    <property type="match status" value="1"/>
</dbReference>
<dbReference type="OrthoDB" id="663853at2"/>
<comment type="caution">
    <text evidence="3">The sequence shown here is derived from an EMBL/GenBank/DDBJ whole genome shotgun (WGS) entry which is preliminary data.</text>
</comment>
<accession>A0A5M8QVK9</accession>
<dbReference type="Pfam" id="PF01648">
    <property type="entry name" value="ACPS"/>
    <property type="match status" value="1"/>
</dbReference>
<dbReference type="GO" id="GO:0008897">
    <property type="term" value="F:holo-[acyl-carrier-protein] synthase activity"/>
    <property type="evidence" value="ECO:0007669"/>
    <property type="project" value="InterPro"/>
</dbReference>
<dbReference type="RefSeq" id="WP_139013255.1">
    <property type="nucleotide sequence ID" value="NZ_VBSN01000049.1"/>
</dbReference>
<gene>
    <name evidence="3" type="ORF">FEM33_17355</name>
</gene>
<organism evidence="3 4">
    <name type="scientific">Dyadobacter flavalbus</name>
    <dbReference type="NCBI Taxonomy" id="2579942"/>
    <lineage>
        <taxon>Bacteria</taxon>
        <taxon>Pseudomonadati</taxon>
        <taxon>Bacteroidota</taxon>
        <taxon>Cytophagia</taxon>
        <taxon>Cytophagales</taxon>
        <taxon>Spirosomataceae</taxon>
        <taxon>Dyadobacter</taxon>
    </lineage>
</organism>
<proteinExistence type="predicted"/>
<dbReference type="InterPro" id="IPR008278">
    <property type="entry name" value="4-PPantetheinyl_Trfase_dom"/>
</dbReference>
<protein>
    <submittedName>
        <fullName evidence="3">4-phosphopantetheinyl transferase family protein</fullName>
    </submittedName>
</protein>
<dbReference type="EMBL" id="VBSN01000049">
    <property type="protein sequence ID" value="KAA6438453.1"/>
    <property type="molecule type" value="Genomic_DNA"/>
</dbReference>
<dbReference type="Gene3D" id="3.90.470.20">
    <property type="entry name" value="4'-phosphopantetheinyl transferase domain"/>
    <property type="match status" value="1"/>
</dbReference>
<evidence type="ECO:0000259" key="2">
    <source>
        <dbReference type="Pfam" id="PF01648"/>
    </source>
</evidence>
<evidence type="ECO:0000313" key="3">
    <source>
        <dbReference type="EMBL" id="KAA6438453.1"/>
    </source>
</evidence>
<dbReference type="AlphaFoldDB" id="A0A5M8QVK9"/>
<dbReference type="Proteomes" id="UP000323994">
    <property type="component" value="Unassembled WGS sequence"/>
</dbReference>
<keyword evidence="1 3" id="KW-0808">Transferase</keyword>
<reference evidence="3 4" key="1">
    <citation type="submission" date="2019-05" db="EMBL/GenBank/DDBJ databases">
        <authorList>
            <person name="Qu J.-H."/>
        </authorList>
    </citation>
    <scope>NUCLEOTIDE SEQUENCE [LARGE SCALE GENOMIC DNA]</scope>
    <source>
        <strain evidence="3 4">NS28</strain>
    </source>
</reference>